<feature type="compositionally biased region" description="Low complexity" evidence="7">
    <location>
        <begin position="357"/>
        <end position="368"/>
    </location>
</feature>
<keyword evidence="2" id="KW-0255">Endonuclease</keyword>
<evidence type="ECO:0000256" key="1">
    <source>
        <dbReference type="ARBA" id="ARBA00022722"/>
    </source>
</evidence>
<evidence type="ECO:0000256" key="2">
    <source>
        <dbReference type="ARBA" id="ARBA00022759"/>
    </source>
</evidence>
<gene>
    <name evidence="8" type="ORF">CVIRNUC_005189</name>
</gene>
<feature type="compositionally biased region" description="Low complexity" evidence="7">
    <location>
        <begin position="317"/>
        <end position="335"/>
    </location>
</feature>
<dbReference type="GO" id="GO:0004519">
    <property type="term" value="F:endonuclease activity"/>
    <property type="evidence" value="ECO:0007669"/>
    <property type="project" value="UniProtKB-KW"/>
</dbReference>
<evidence type="ECO:0000313" key="8">
    <source>
        <dbReference type="EMBL" id="CAK0780828.1"/>
    </source>
</evidence>
<evidence type="ECO:0008006" key="10">
    <source>
        <dbReference type="Google" id="ProtNLM"/>
    </source>
</evidence>
<feature type="region of interest" description="Disordered" evidence="7">
    <location>
        <begin position="245"/>
        <end position="287"/>
    </location>
</feature>
<feature type="compositionally biased region" description="Basic and acidic residues" evidence="7">
    <location>
        <begin position="337"/>
        <end position="351"/>
    </location>
</feature>
<proteinExistence type="predicted"/>
<dbReference type="NCBIfam" id="TIGR00629">
    <property type="entry name" value="uvde"/>
    <property type="match status" value="1"/>
</dbReference>
<feature type="compositionally biased region" description="Basic residues" evidence="7">
    <location>
        <begin position="134"/>
        <end position="143"/>
    </location>
</feature>
<evidence type="ECO:0000256" key="6">
    <source>
        <dbReference type="ARBA" id="ARBA00023204"/>
    </source>
</evidence>
<feature type="compositionally biased region" description="Basic residues" evidence="7">
    <location>
        <begin position="306"/>
        <end position="316"/>
    </location>
</feature>
<evidence type="ECO:0000256" key="7">
    <source>
        <dbReference type="SAM" id="MobiDB-lite"/>
    </source>
</evidence>
<accession>A0AAV1I3R2</accession>
<keyword evidence="5" id="KW-0378">Hydrolase</keyword>
<sequence>MRLCRINGTGRAALRPVAPISSSHLIAFSFPISPRSSSLLHPFNRPFRKLSAAVQIPQSIGISACSTLALESPVQAAEEMAGSRRMKQTETAARPIDAVTGIKTDPDALNGLPAENGAFVEPQGLATAIASTKPKSRQSRAKASKPEAAHSGVQVKPDPDAAVLNGSHAGNGTSIDPEPLPVAANGVKQPRARKSRTKASMAAVEAAMDSATAVKAEPAEDLSADLAASIQVAKEGALLVSEKTVKKGRGRKKMEQSTEAMPDIPAAEQAQPKAKGRRAATARSAPVLQGDAVTEAAPVMPAVSAPKKKGVCKTKSAKASIGKAAEAAVTGAAVKLEPSDIKEKPARQERAPRRKTTAAAADALAAGQRDAEDEEKPKPKRQRRAKSAPSELPAEEDADGPKAEGEEAPKKKRRAKGPDPDAFVLPAREVLEIAQASSPPPQPVPNLGYACLNMALREQRPPIFTNRGCIQKTYLEKGLEYISELALENCRALAGIIQWNHEQGIRLFRLSSDIFPWCTEYQLKELKDFEAISDELAFAGKLARAYDQRLTFHPSHFVKLAAETDELLNKSIKELEVHSMVFDLMGYPPCHYNKINIHIGGIYDDKEHTIRRFAENFNTRLSPNLQSRLTVENDDRPNSYSMTDLLLLHNLTGIPLVFDFHHQKFCPGSFNEKEALFAAMATWPKGVRPVVHWSESQEGRIPHAHSDYISGPMLLHGMEDQIDVMIEAKCKERALLRFRKIMKQPPTEDAVMATKFV</sequence>
<dbReference type="InterPro" id="IPR004601">
    <property type="entry name" value="UvdE"/>
</dbReference>
<evidence type="ECO:0000256" key="5">
    <source>
        <dbReference type="ARBA" id="ARBA00022801"/>
    </source>
</evidence>
<dbReference type="GO" id="GO:0009411">
    <property type="term" value="P:response to UV"/>
    <property type="evidence" value="ECO:0007669"/>
    <property type="project" value="InterPro"/>
</dbReference>
<reference evidence="8 9" key="1">
    <citation type="submission" date="2023-10" db="EMBL/GenBank/DDBJ databases">
        <authorList>
            <person name="Maclean D."/>
            <person name="Macfadyen A."/>
        </authorList>
    </citation>
    <scope>NUCLEOTIDE SEQUENCE [LARGE SCALE GENOMIC DNA]</scope>
</reference>
<keyword evidence="4" id="KW-0228">DNA excision</keyword>
<dbReference type="SUPFAM" id="SSF51658">
    <property type="entry name" value="Xylose isomerase-like"/>
    <property type="match status" value="1"/>
</dbReference>
<dbReference type="GO" id="GO:0006289">
    <property type="term" value="P:nucleotide-excision repair"/>
    <property type="evidence" value="ECO:0007669"/>
    <property type="project" value="InterPro"/>
</dbReference>
<feature type="compositionally biased region" description="Basic and acidic residues" evidence="7">
    <location>
        <begin position="399"/>
        <end position="409"/>
    </location>
</feature>
<keyword evidence="1" id="KW-0540">Nuclease</keyword>
<evidence type="ECO:0000256" key="3">
    <source>
        <dbReference type="ARBA" id="ARBA00022763"/>
    </source>
</evidence>
<dbReference type="AlphaFoldDB" id="A0AAV1I3R2"/>
<evidence type="ECO:0000313" key="9">
    <source>
        <dbReference type="Proteomes" id="UP001314263"/>
    </source>
</evidence>
<keyword evidence="9" id="KW-1185">Reference proteome</keyword>
<name>A0AAV1I3R2_9CHLO</name>
<dbReference type="Pfam" id="PF03851">
    <property type="entry name" value="UvdE"/>
    <property type="match status" value="1"/>
</dbReference>
<dbReference type="Proteomes" id="UP001314263">
    <property type="component" value="Unassembled WGS sequence"/>
</dbReference>
<comment type="caution">
    <text evidence="8">The sequence shown here is derived from an EMBL/GenBank/DDBJ whole genome shotgun (WGS) entry which is preliminary data.</text>
</comment>
<dbReference type="PANTHER" id="PTHR31290">
    <property type="entry name" value="UV-DAMAGE ENDONUCLEASE"/>
    <property type="match status" value="1"/>
</dbReference>
<keyword evidence="3" id="KW-0227">DNA damage</keyword>
<keyword evidence="6" id="KW-0234">DNA repair</keyword>
<evidence type="ECO:0000256" key="4">
    <source>
        <dbReference type="ARBA" id="ARBA00022769"/>
    </source>
</evidence>
<feature type="region of interest" description="Disordered" evidence="7">
    <location>
        <begin position="304"/>
        <end position="422"/>
    </location>
</feature>
<dbReference type="Gene3D" id="3.20.20.150">
    <property type="entry name" value="Divalent-metal-dependent TIM barrel enzymes"/>
    <property type="match status" value="1"/>
</dbReference>
<dbReference type="EMBL" id="CAUYUE010000006">
    <property type="protein sequence ID" value="CAK0780828.1"/>
    <property type="molecule type" value="Genomic_DNA"/>
</dbReference>
<protein>
    <recommendedName>
        <fullName evidence="10">UV-endonuclease UvdE</fullName>
    </recommendedName>
</protein>
<dbReference type="PANTHER" id="PTHR31290:SF5">
    <property type="entry name" value="UV-DAMAGE ENDONUCLEASE"/>
    <property type="match status" value="1"/>
</dbReference>
<dbReference type="InterPro" id="IPR036237">
    <property type="entry name" value="Xyl_isomerase-like_sf"/>
</dbReference>
<feature type="region of interest" description="Disordered" evidence="7">
    <location>
        <begin position="130"/>
        <end position="181"/>
    </location>
</feature>
<organism evidence="8 9">
    <name type="scientific">Coccomyxa viridis</name>
    <dbReference type="NCBI Taxonomy" id="1274662"/>
    <lineage>
        <taxon>Eukaryota</taxon>
        <taxon>Viridiplantae</taxon>
        <taxon>Chlorophyta</taxon>
        <taxon>core chlorophytes</taxon>
        <taxon>Trebouxiophyceae</taxon>
        <taxon>Trebouxiophyceae incertae sedis</taxon>
        <taxon>Coccomyxaceae</taxon>
        <taxon>Coccomyxa</taxon>
    </lineage>
</organism>
<dbReference type="GO" id="GO:0016787">
    <property type="term" value="F:hydrolase activity"/>
    <property type="evidence" value="ECO:0007669"/>
    <property type="project" value="UniProtKB-KW"/>
</dbReference>